<dbReference type="Pfam" id="PF05699">
    <property type="entry name" value="Dimer_Tnp_hAT"/>
    <property type="match status" value="1"/>
</dbReference>
<accession>A0A9I9E9T0</accession>
<dbReference type="AlphaFoldDB" id="A0A9I9E9T0"/>
<feature type="domain" description="HAT C-terminal dimerisation" evidence="1">
    <location>
        <begin position="132"/>
        <end position="166"/>
    </location>
</feature>
<dbReference type="EnsemblPlants" id="MELO3C030829.2.1">
    <property type="protein sequence ID" value="MELO3C030829.2.1"/>
    <property type="gene ID" value="MELO3C030829.2"/>
</dbReference>
<proteinExistence type="predicted"/>
<dbReference type="GO" id="GO:0046983">
    <property type="term" value="F:protein dimerization activity"/>
    <property type="evidence" value="ECO:0007669"/>
    <property type="project" value="InterPro"/>
</dbReference>
<dbReference type="Gramene" id="MELO3C030829.2.1">
    <property type="protein sequence ID" value="MELO3C030829.2.1"/>
    <property type="gene ID" value="MELO3C030829.2"/>
</dbReference>
<dbReference type="InterPro" id="IPR008906">
    <property type="entry name" value="HATC_C_dom"/>
</dbReference>
<evidence type="ECO:0000313" key="2">
    <source>
        <dbReference type="EnsemblPlants" id="MELO3C030829.2.1"/>
    </source>
</evidence>
<reference evidence="2" key="1">
    <citation type="submission" date="2023-03" db="UniProtKB">
        <authorList>
            <consortium name="EnsemblPlants"/>
        </authorList>
    </citation>
    <scope>IDENTIFICATION</scope>
</reference>
<sequence length="171" mass="19177">MLSHCKTLQLLQSCRTPPLMMLLLGAVRHTTRRHTVGCRTAGRRHPTRFPSTAPVTTTIGLYFASGKRKEILAKARNLLLKCDFSVPKELTIKCDKNNWNEMVIRCQLIICGWDMIQIDGNLRESATAMLVNSFRFKMISQVARDIYSTTISTVPSESAFSTGGRSTHLCS</sequence>
<evidence type="ECO:0000259" key="1">
    <source>
        <dbReference type="Pfam" id="PF05699"/>
    </source>
</evidence>
<organism evidence="2">
    <name type="scientific">Cucumis melo</name>
    <name type="common">Muskmelon</name>
    <dbReference type="NCBI Taxonomy" id="3656"/>
    <lineage>
        <taxon>Eukaryota</taxon>
        <taxon>Viridiplantae</taxon>
        <taxon>Streptophyta</taxon>
        <taxon>Embryophyta</taxon>
        <taxon>Tracheophyta</taxon>
        <taxon>Spermatophyta</taxon>
        <taxon>Magnoliopsida</taxon>
        <taxon>eudicotyledons</taxon>
        <taxon>Gunneridae</taxon>
        <taxon>Pentapetalae</taxon>
        <taxon>rosids</taxon>
        <taxon>fabids</taxon>
        <taxon>Cucurbitales</taxon>
        <taxon>Cucurbitaceae</taxon>
        <taxon>Benincaseae</taxon>
        <taxon>Cucumis</taxon>
    </lineage>
</organism>
<protein>
    <recommendedName>
        <fullName evidence="1">HAT C-terminal dimerisation domain-containing protein</fullName>
    </recommendedName>
</protein>
<name>A0A9I9E9T0_CUCME</name>